<dbReference type="Proteomes" id="UP000507470">
    <property type="component" value="Unassembled WGS sequence"/>
</dbReference>
<dbReference type="PANTHER" id="PTHR12191:SF4">
    <property type="entry name" value="ZINC TRANSPORTER ZIP12"/>
    <property type="match status" value="1"/>
</dbReference>
<evidence type="ECO:0000256" key="4">
    <source>
        <dbReference type="ARBA" id="ARBA00022989"/>
    </source>
</evidence>
<keyword evidence="10" id="KW-1185">Reference proteome</keyword>
<comment type="similarity">
    <text evidence="2">Belongs to the ZIP transporter (TC 2.A.5) family.</text>
</comment>
<sequence>MNSIRHLIFTPFFYGLVICEKEFIYTDPFHDVTNMLHVNASGLNENTVSLIIDKLVGKFTCTSSNSTILCSEPLCLQSRDIFKALGLQQGDDLLEENFGKLSIILTYHLLNINHFCYQNASVNPDIDYYKAELLNILSQSQQNIRVNALQKALEDIDDQYESDEEKNDDDSHESQEHVTDDHDHVGDSHGHIDDHDDDHTDSEESSTMKTNVHDHDSDSDDNNESDHSDEHDDSHEDDDDEVKVIKNKCLSAGTIFDELDMDPEEDVLDINSVDKISQLLVYHFMTGARIQKDCRLFPRKSYFGNNLLAYMDAVNDSIPKEEFVKLMVTLKIASGMDEHDDHLHSRRKRDLMNVIDRSLIHSRSKRATTSAQNACYSPNQLLAIYNSQTGNTISKQKFMELCPSLLYQQVSGSCSGLSRDPVTKPVDDAERYGYGSFAVFLICLCSVLAVLVIPLAKSSKTCFRAVMNLFLGLAVGTLTTDALLHLLPTAFGLHGHGEEEHAHGDAFMEKYIGFGLATLAGIYGFYLLELVMSFYRRNPNSAHGHSHLQYELDLNMPNGNGHVTESKRDLFNSQNDMNNSLQFETEFTNKGVSPLSLMVLIGDGIHNFADGLAIGAAFTQGSAVGIATSITVFCHELPHELGDFAILLKSGLSVKKAMLLNFLSALTAFVGLYVGLAVSTDESIRQWIFAITGGLFLYISLVDMLPELINGHIGSNSTKIVGMIYNNIGILIGALILFLLSVYEEQIKI</sequence>
<evidence type="ECO:0000259" key="8">
    <source>
        <dbReference type="Pfam" id="PF21116"/>
    </source>
</evidence>
<feature type="region of interest" description="Disordered" evidence="6">
    <location>
        <begin position="159"/>
        <end position="241"/>
    </location>
</feature>
<feature type="transmembrane region" description="Helical" evidence="7">
    <location>
        <begin position="511"/>
        <end position="528"/>
    </location>
</feature>
<dbReference type="InterPro" id="IPR049406">
    <property type="entry name" value="ZIP4_12_EF-hand"/>
</dbReference>
<dbReference type="PANTHER" id="PTHR12191">
    <property type="entry name" value="SOLUTE CARRIER FAMILY 39"/>
    <property type="match status" value="1"/>
</dbReference>
<feature type="domain" description="Zinc transporter ZIP4/12 EF-hand" evidence="8">
    <location>
        <begin position="302"/>
        <end position="412"/>
    </location>
</feature>
<evidence type="ECO:0000256" key="1">
    <source>
        <dbReference type="ARBA" id="ARBA00004141"/>
    </source>
</evidence>
<dbReference type="Pfam" id="PF21116">
    <property type="entry name" value="EF-hand_Zip"/>
    <property type="match status" value="1"/>
</dbReference>
<dbReference type="GO" id="GO:0030003">
    <property type="term" value="P:intracellular monoatomic cation homeostasis"/>
    <property type="evidence" value="ECO:0007669"/>
    <property type="project" value="TreeGrafter"/>
</dbReference>
<keyword evidence="3 7" id="KW-0812">Transmembrane</keyword>
<name>A0A6J8CB27_MYTCO</name>
<accession>A0A6J8CB27</accession>
<dbReference type="GO" id="GO:0005385">
    <property type="term" value="F:zinc ion transmembrane transporter activity"/>
    <property type="evidence" value="ECO:0007669"/>
    <property type="project" value="TreeGrafter"/>
</dbReference>
<dbReference type="AlphaFoldDB" id="A0A6J8CB27"/>
<comment type="subcellular location">
    <subcellularLocation>
        <location evidence="1">Membrane</location>
        <topology evidence="1">Multi-pass membrane protein</topology>
    </subcellularLocation>
</comment>
<evidence type="ECO:0000256" key="2">
    <source>
        <dbReference type="ARBA" id="ARBA00006939"/>
    </source>
</evidence>
<dbReference type="EMBL" id="CACVKT020004943">
    <property type="protein sequence ID" value="CAC5392299.1"/>
    <property type="molecule type" value="Genomic_DNA"/>
</dbReference>
<feature type="compositionally biased region" description="Acidic residues" evidence="6">
    <location>
        <begin position="159"/>
        <end position="171"/>
    </location>
</feature>
<keyword evidence="5 7" id="KW-0472">Membrane</keyword>
<reference evidence="9 10" key="1">
    <citation type="submission" date="2020-06" db="EMBL/GenBank/DDBJ databases">
        <authorList>
            <person name="Li R."/>
            <person name="Bekaert M."/>
        </authorList>
    </citation>
    <scope>NUCLEOTIDE SEQUENCE [LARGE SCALE GENOMIC DNA]</scope>
    <source>
        <strain evidence="10">wild</strain>
    </source>
</reference>
<dbReference type="InterPro" id="IPR003689">
    <property type="entry name" value="ZIP"/>
</dbReference>
<evidence type="ECO:0000313" key="10">
    <source>
        <dbReference type="Proteomes" id="UP000507470"/>
    </source>
</evidence>
<evidence type="ECO:0000256" key="7">
    <source>
        <dbReference type="SAM" id="Phobius"/>
    </source>
</evidence>
<dbReference type="GO" id="GO:0071578">
    <property type="term" value="P:zinc ion import across plasma membrane"/>
    <property type="evidence" value="ECO:0007669"/>
    <property type="project" value="TreeGrafter"/>
</dbReference>
<keyword evidence="4 7" id="KW-1133">Transmembrane helix</keyword>
<dbReference type="GO" id="GO:0140410">
    <property type="term" value="F:monoatomic cation:bicarbonate symporter activity"/>
    <property type="evidence" value="ECO:0007669"/>
    <property type="project" value="TreeGrafter"/>
</dbReference>
<protein>
    <submittedName>
        <fullName evidence="9">Zinc transporter ZIP6,Zinc transporter foi,Zinc transporter ZIP4,Zinc transporter ZIP10</fullName>
    </submittedName>
</protein>
<dbReference type="InterPro" id="IPR050799">
    <property type="entry name" value="ZIP_Transporter"/>
</dbReference>
<gene>
    <name evidence="9" type="ORF">MCOR_27241</name>
</gene>
<feature type="transmembrane region" description="Helical" evidence="7">
    <location>
        <begin position="468"/>
        <end position="491"/>
    </location>
</feature>
<organism evidence="9 10">
    <name type="scientific">Mytilus coruscus</name>
    <name type="common">Sea mussel</name>
    <dbReference type="NCBI Taxonomy" id="42192"/>
    <lineage>
        <taxon>Eukaryota</taxon>
        <taxon>Metazoa</taxon>
        <taxon>Spiralia</taxon>
        <taxon>Lophotrochozoa</taxon>
        <taxon>Mollusca</taxon>
        <taxon>Bivalvia</taxon>
        <taxon>Autobranchia</taxon>
        <taxon>Pteriomorphia</taxon>
        <taxon>Mytilida</taxon>
        <taxon>Mytiloidea</taxon>
        <taxon>Mytilidae</taxon>
        <taxon>Mytilinae</taxon>
        <taxon>Mytilus</taxon>
    </lineage>
</organism>
<feature type="compositionally biased region" description="Basic and acidic residues" evidence="6">
    <location>
        <begin position="172"/>
        <end position="198"/>
    </location>
</feature>
<evidence type="ECO:0000313" key="9">
    <source>
        <dbReference type="EMBL" id="CAC5392299.1"/>
    </source>
</evidence>
<proteinExistence type="inferred from homology"/>
<feature type="transmembrane region" description="Helical" evidence="7">
    <location>
        <begin position="658"/>
        <end position="678"/>
    </location>
</feature>
<evidence type="ECO:0000256" key="6">
    <source>
        <dbReference type="SAM" id="MobiDB-lite"/>
    </source>
</evidence>
<dbReference type="OrthoDB" id="200954at2759"/>
<feature type="transmembrane region" description="Helical" evidence="7">
    <location>
        <begin position="684"/>
        <end position="702"/>
    </location>
</feature>
<dbReference type="Pfam" id="PF02535">
    <property type="entry name" value="Zip"/>
    <property type="match status" value="1"/>
</dbReference>
<feature type="transmembrane region" description="Helical" evidence="7">
    <location>
        <begin position="723"/>
        <end position="743"/>
    </location>
</feature>
<feature type="compositionally biased region" description="Basic and acidic residues" evidence="6">
    <location>
        <begin position="224"/>
        <end position="234"/>
    </location>
</feature>
<feature type="transmembrane region" description="Helical" evidence="7">
    <location>
        <begin position="432"/>
        <end position="456"/>
    </location>
</feature>
<evidence type="ECO:0000256" key="5">
    <source>
        <dbReference type="ARBA" id="ARBA00023136"/>
    </source>
</evidence>
<evidence type="ECO:0000256" key="3">
    <source>
        <dbReference type="ARBA" id="ARBA00022692"/>
    </source>
</evidence>
<dbReference type="GO" id="GO:0005886">
    <property type="term" value="C:plasma membrane"/>
    <property type="evidence" value="ECO:0007669"/>
    <property type="project" value="TreeGrafter"/>
</dbReference>